<dbReference type="Proteomes" id="UP000321034">
    <property type="component" value="Unassembled WGS sequence"/>
</dbReference>
<comment type="caution">
    <text evidence="2">The sequence shown here is derived from an EMBL/GenBank/DDBJ whole genome shotgun (WGS) entry which is preliminary data.</text>
</comment>
<name>A0A5C8I533_9MICO</name>
<keyword evidence="1" id="KW-1133">Transmembrane helix</keyword>
<organism evidence="2 3">
    <name type="scientific">Microbacterium hatanonis</name>
    <dbReference type="NCBI Taxonomy" id="404366"/>
    <lineage>
        <taxon>Bacteria</taxon>
        <taxon>Bacillati</taxon>
        <taxon>Actinomycetota</taxon>
        <taxon>Actinomycetes</taxon>
        <taxon>Micrococcales</taxon>
        <taxon>Microbacteriaceae</taxon>
        <taxon>Microbacterium</taxon>
    </lineage>
</organism>
<keyword evidence="1" id="KW-0472">Membrane</keyword>
<dbReference type="EMBL" id="VRSV01000001">
    <property type="protein sequence ID" value="TXK13280.1"/>
    <property type="molecule type" value="Genomic_DNA"/>
</dbReference>
<accession>A0A5C8I533</accession>
<keyword evidence="1" id="KW-0812">Transmembrane</keyword>
<sequence length="162" mass="18060">MWLRRLFFRWLFPAAVVLPLWLLVGWGVFQAGGLAFLWVLFIAAPSVLVGQTVLALLVRARGSVRADRAVSWWDVLAFSVWHALIIATGFFPSWFALALVLAILAAVGVFWVSITQLWRETRGSVMLLRTVDGTGYIPPTHPSSTPRADPAVVVLEERPHRS</sequence>
<keyword evidence="3" id="KW-1185">Reference proteome</keyword>
<proteinExistence type="predicted"/>
<protein>
    <submittedName>
        <fullName evidence="2">MFS transporter permease</fullName>
    </submittedName>
</protein>
<evidence type="ECO:0000313" key="2">
    <source>
        <dbReference type="EMBL" id="TXK13280.1"/>
    </source>
</evidence>
<feature type="transmembrane region" description="Helical" evidence="1">
    <location>
        <begin position="94"/>
        <end position="114"/>
    </location>
</feature>
<dbReference type="AlphaFoldDB" id="A0A5C8I533"/>
<gene>
    <name evidence="2" type="ORF">FVP77_07675</name>
</gene>
<evidence type="ECO:0000313" key="3">
    <source>
        <dbReference type="Proteomes" id="UP000321034"/>
    </source>
</evidence>
<reference evidence="2 3" key="1">
    <citation type="submission" date="2019-08" db="EMBL/GenBank/DDBJ databases">
        <authorList>
            <person name="Dong K."/>
        </authorList>
    </citation>
    <scope>NUCLEOTIDE SEQUENCE [LARGE SCALE GENOMIC DNA]</scope>
    <source>
        <strain evidence="2 3">JCM14558</strain>
    </source>
</reference>
<feature type="transmembrane region" description="Helical" evidence="1">
    <location>
        <begin position="7"/>
        <end position="29"/>
    </location>
</feature>
<dbReference type="OrthoDB" id="5115907at2"/>
<evidence type="ECO:0000256" key="1">
    <source>
        <dbReference type="SAM" id="Phobius"/>
    </source>
</evidence>
<dbReference type="RefSeq" id="WP_147893944.1">
    <property type="nucleotide sequence ID" value="NZ_BAAANR010000001.1"/>
</dbReference>
<feature type="transmembrane region" description="Helical" evidence="1">
    <location>
        <begin position="35"/>
        <end position="58"/>
    </location>
</feature>
<feature type="transmembrane region" description="Helical" evidence="1">
    <location>
        <begin position="70"/>
        <end position="88"/>
    </location>
</feature>